<dbReference type="EC" id="3.8.1.2" evidence="3"/>
<dbReference type="NCBIfam" id="TIGR01428">
    <property type="entry name" value="HAD_type_II"/>
    <property type="match status" value="1"/>
</dbReference>
<comment type="function">
    <text evidence="3">Catalyzes the hydrolytic dehalogenation of small (S)-2-haloalkanoic acids to yield the corresponding (R)-2-hydroxyalkanoic acids.</text>
</comment>
<dbReference type="Proteomes" id="UP000494329">
    <property type="component" value="Unassembled WGS sequence"/>
</dbReference>
<dbReference type="CDD" id="cd02588">
    <property type="entry name" value="HAD_L2-DEX"/>
    <property type="match status" value="1"/>
</dbReference>
<dbReference type="Gene3D" id="1.10.150.240">
    <property type="entry name" value="Putative phosphatase, domain 2"/>
    <property type="match status" value="1"/>
</dbReference>
<organism evidence="4 5">
    <name type="scientific">Paraburkholderia solisilvae</name>
    <dbReference type="NCBI Taxonomy" id="624376"/>
    <lineage>
        <taxon>Bacteria</taxon>
        <taxon>Pseudomonadati</taxon>
        <taxon>Pseudomonadota</taxon>
        <taxon>Betaproteobacteria</taxon>
        <taxon>Burkholderiales</taxon>
        <taxon>Burkholderiaceae</taxon>
        <taxon>Paraburkholderia</taxon>
    </lineage>
</organism>
<evidence type="ECO:0000313" key="5">
    <source>
        <dbReference type="Proteomes" id="UP000494329"/>
    </source>
</evidence>
<keyword evidence="5" id="KW-1185">Reference proteome</keyword>
<dbReference type="AlphaFoldDB" id="A0A6J5EZQ2"/>
<comment type="catalytic activity">
    <reaction evidence="3">
        <text>an (S)-2-haloacid + H2O = a (2R)-2-hydroxycarboxylate + a halide anion + H(+)</text>
        <dbReference type="Rhea" id="RHEA:11192"/>
        <dbReference type="ChEBI" id="CHEBI:15377"/>
        <dbReference type="ChEBI" id="CHEBI:15378"/>
        <dbReference type="ChEBI" id="CHEBI:16042"/>
        <dbReference type="ChEBI" id="CHEBI:58314"/>
        <dbReference type="ChEBI" id="CHEBI:137405"/>
        <dbReference type="EC" id="3.8.1.2"/>
    </reaction>
</comment>
<evidence type="ECO:0000313" key="4">
    <source>
        <dbReference type="EMBL" id="CAB3770782.1"/>
    </source>
</evidence>
<sequence length="223" mass="25235">MSDDIRAFVFDAYGTLLDVNAAVKRNMSSFGDTGEAVAAMWRSRQLEYSWTRMLMGRYADFWTLTEEALSFALRTFKLDQDKSLKERLLKSYFVLDAHPDAREALTRLKDSEVRISVLSNGTNPMVRAALEAGGLLELIDDVLTVDELKIYKPDPRVYQYACDTLNVKPNEVVFVSSNSWDLAGASSFGFRVARINRSGAAREYEFARLHSEHRSLVELATLV</sequence>
<dbReference type="InterPro" id="IPR006439">
    <property type="entry name" value="HAD-SF_hydro_IA"/>
</dbReference>
<dbReference type="GO" id="GO:0018784">
    <property type="term" value="F:(S)-2-haloacid dehalogenase activity"/>
    <property type="evidence" value="ECO:0007669"/>
    <property type="project" value="UniProtKB-UniRule"/>
</dbReference>
<dbReference type="PANTHER" id="PTHR43316">
    <property type="entry name" value="HYDROLASE, HALOACID DELAHOGENASE-RELATED"/>
    <property type="match status" value="1"/>
</dbReference>
<name>A0A6J5EZQ2_9BURK</name>
<dbReference type="InterPro" id="IPR036412">
    <property type="entry name" value="HAD-like_sf"/>
</dbReference>
<reference evidence="4 5" key="1">
    <citation type="submission" date="2020-04" db="EMBL/GenBank/DDBJ databases">
        <authorList>
            <person name="De Canck E."/>
        </authorList>
    </citation>
    <scope>NUCLEOTIDE SEQUENCE [LARGE SCALE GENOMIC DNA]</scope>
    <source>
        <strain evidence="4 5">LMG 29739</strain>
    </source>
</reference>
<gene>
    <name evidence="4" type="primary">hdl IVa_2</name>
    <name evidence="4" type="ORF">LMG29739_05872</name>
</gene>
<dbReference type="SFLD" id="SFLDG01129">
    <property type="entry name" value="C1.5:_HAD__Beta-PGM__Phosphata"/>
    <property type="match status" value="1"/>
</dbReference>
<dbReference type="NCBIfam" id="TIGR01493">
    <property type="entry name" value="HAD-SF-IA-v2"/>
    <property type="match status" value="1"/>
</dbReference>
<dbReference type="SFLD" id="SFLDS00003">
    <property type="entry name" value="Haloacid_Dehalogenase"/>
    <property type="match status" value="1"/>
</dbReference>
<dbReference type="PANTHER" id="PTHR43316:SF3">
    <property type="entry name" value="HALOACID DEHALOGENASE, TYPE II (AFU_ORTHOLOGUE AFUA_2G07750)-RELATED"/>
    <property type="match status" value="1"/>
</dbReference>
<protein>
    <recommendedName>
        <fullName evidence="3">(S)-2-haloacid dehalogenase</fullName>
        <ecNumber evidence="3">3.8.1.2</ecNumber>
    </recommendedName>
    <alternativeName>
        <fullName evidence="3">2-haloalkanoic acid dehalogenase</fullName>
    </alternativeName>
    <alternativeName>
        <fullName evidence="3">Halocarboxylic acid halidohydrolase</fullName>
    </alternativeName>
    <alternativeName>
        <fullName evidence="3">L-2-haloacid dehalogenase</fullName>
    </alternativeName>
</protein>
<dbReference type="PRINTS" id="PR00413">
    <property type="entry name" value="HADHALOGNASE"/>
</dbReference>
<dbReference type="RefSeq" id="WP_175114997.1">
    <property type="nucleotide sequence ID" value="NZ_CADIKF010000073.1"/>
</dbReference>
<comment type="similarity">
    <text evidence="1 3">Belongs to the HAD-like hydrolase superfamily. S-2-haloalkanoic acid dehalogenase family.</text>
</comment>
<evidence type="ECO:0000256" key="1">
    <source>
        <dbReference type="ARBA" id="ARBA00008106"/>
    </source>
</evidence>
<dbReference type="EMBL" id="CADIKF010000073">
    <property type="protein sequence ID" value="CAB3770782.1"/>
    <property type="molecule type" value="Genomic_DNA"/>
</dbReference>
<dbReference type="SFLD" id="SFLDG01135">
    <property type="entry name" value="C1.5.6:_HAD__Beta-PGM__Phospha"/>
    <property type="match status" value="1"/>
</dbReference>
<dbReference type="Gene3D" id="3.40.50.1000">
    <property type="entry name" value="HAD superfamily/HAD-like"/>
    <property type="match status" value="1"/>
</dbReference>
<dbReference type="InterPro" id="IPR006328">
    <property type="entry name" value="2-HAD"/>
</dbReference>
<dbReference type="SFLD" id="SFLDF00045">
    <property type="entry name" value="2-haloacid_dehalogenase"/>
    <property type="match status" value="1"/>
</dbReference>
<dbReference type="InterPro" id="IPR023214">
    <property type="entry name" value="HAD_sf"/>
</dbReference>
<evidence type="ECO:0000256" key="2">
    <source>
        <dbReference type="ARBA" id="ARBA00022801"/>
    </source>
</evidence>
<dbReference type="NCBIfam" id="TIGR01549">
    <property type="entry name" value="HAD-SF-IA-v1"/>
    <property type="match status" value="1"/>
</dbReference>
<keyword evidence="2 3" id="KW-0378">Hydrolase</keyword>
<dbReference type="SUPFAM" id="SSF56784">
    <property type="entry name" value="HAD-like"/>
    <property type="match status" value="1"/>
</dbReference>
<evidence type="ECO:0000256" key="3">
    <source>
        <dbReference type="RuleBase" id="RU368077"/>
    </source>
</evidence>
<proteinExistence type="inferred from homology"/>
<dbReference type="Pfam" id="PF00702">
    <property type="entry name" value="Hydrolase"/>
    <property type="match status" value="1"/>
</dbReference>
<dbReference type="InterPro" id="IPR023198">
    <property type="entry name" value="PGP-like_dom2"/>
</dbReference>
<accession>A0A6J5EZQ2</accession>
<dbReference type="InterPro" id="IPR051540">
    <property type="entry name" value="S-2-haloacid_dehalogenase"/>
</dbReference>